<dbReference type="Pfam" id="PF19598">
    <property type="entry name" value="DUF6103"/>
    <property type="match status" value="1"/>
</dbReference>
<dbReference type="OrthoDB" id="1708300at2"/>
<reference evidence="2 3" key="1">
    <citation type="submission" date="2016-09" db="EMBL/GenBank/DDBJ databases">
        <title>Complete genome of Desulfosporosinus sp. OL.</title>
        <authorList>
            <person name="Mardanov A."/>
            <person name="Beletsky A."/>
            <person name="Panova A."/>
            <person name="Karnachuk O."/>
            <person name="Ravin N."/>
        </authorList>
    </citation>
    <scope>NUCLEOTIDE SEQUENCE [LARGE SCALE GENOMIC DNA]</scope>
    <source>
        <strain evidence="2 3">OL</strain>
    </source>
</reference>
<comment type="caution">
    <text evidence="2">The sequence shown here is derived from an EMBL/GenBank/DDBJ whole genome shotgun (WGS) entry which is preliminary data.</text>
</comment>
<feature type="region of interest" description="Disordered" evidence="1">
    <location>
        <begin position="50"/>
        <end position="84"/>
    </location>
</feature>
<proteinExistence type="predicted"/>
<gene>
    <name evidence="2" type="ORF">DSOL_3009</name>
</gene>
<dbReference type="EMBL" id="MLBF01000023">
    <property type="protein sequence ID" value="OLN30667.1"/>
    <property type="molecule type" value="Genomic_DNA"/>
</dbReference>
<protein>
    <submittedName>
        <fullName evidence="2">Uncharacterized protein</fullName>
    </submittedName>
</protein>
<dbReference type="STRING" id="1888891.DSOL_3009"/>
<dbReference type="AlphaFoldDB" id="A0A1Q8QTK4"/>
<keyword evidence="3" id="KW-1185">Reference proteome</keyword>
<evidence type="ECO:0000313" key="3">
    <source>
        <dbReference type="Proteomes" id="UP000186102"/>
    </source>
</evidence>
<dbReference type="RefSeq" id="WP_075365542.1">
    <property type="nucleotide sequence ID" value="NZ_MLBF01000023.1"/>
</dbReference>
<organism evidence="2 3">
    <name type="scientific">Desulfosporosinus metallidurans</name>
    <dbReference type="NCBI Taxonomy" id="1888891"/>
    <lineage>
        <taxon>Bacteria</taxon>
        <taxon>Bacillati</taxon>
        <taxon>Bacillota</taxon>
        <taxon>Clostridia</taxon>
        <taxon>Eubacteriales</taxon>
        <taxon>Desulfitobacteriaceae</taxon>
        <taxon>Desulfosporosinus</taxon>
    </lineage>
</organism>
<evidence type="ECO:0000256" key="1">
    <source>
        <dbReference type="SAM" id="MobiDB-lite"/>
    </source>
</evidence>
<name>A0A1Q8QTK4_9FIRM</name>
<evidence type="ECO:0000313" key="2">
    <source>
        <dbReference type="EMBL" id="OLN30667.1"/>
    </source>
</evidence>
<feature type="compositionally biased region" description="Basic and acidic residues" evidence="1">
    <location>
        <begin position="50"/>
        <end position="64"/>
    </location>
</feature>
<accession>A0A1Q8QTK4</accession>
<dbReference type="InterPro" id="IPR046085">
    <property type="entry name" value="DUF6103"/>
</dbReference>
<sequence length="84" mass="9491">MNKATVQISFEAEKLRAINQYMKDETELQTELDTVLQALYEKHVPAPVREYIESRDTGGMDAPKRSTRPAVPAKQSRPAADNDE</sequence>
<dbReference type="Proteomes" id="UP000186102">
    <property type="component" value="Unassembled WGS sequence"/>
</dbReference>